<protein>
    <submittedName>
        <fullName evidence="1">Uncharacterized protein</fullName>
    </submittedName>
</protein>
<organism evidence="1 2">
    <name type="scientific">Nannocystis bainbridge</name>
    <dbReference type="NCBI Taxonomy" id="2995303"/>
    <lineage>
        <taxon>Bacteria</taxon>
        <taxon>Pseudomonadati</taxon>
        <taxon>Myxococcota</taxon>
        <taxon>Polyangia</taxon>
        <taxon>Nannocystales</taxon>
        <taxon>Nannocystaceae</taxon>
        <taxon>Nannocystis</taxon>
    </lineage>
</organism>
<gene>
    <name evidence="1" type="ORF">POL25_06840</name>
</gene>
<sequence>MTPIERIRQQFQDALENLEAHAVLERLKQDLPSLSLRELGEILKSPMARSVGSLPARELLAAAANPRAKA</sequence>
<dbReference type="Proteomes" id="UP001221686">
    <property type="component" value="Unassembled WGS sequence"/>
</dbReference>
<name>A0ABT5DTY3_9BACT</name>
<dbReference type="RefSeq" id="WP_272085092.1">
    <property type="nucleotide sequence ID" value="NZ_JAQNDL010000001.1"/>
</dbReference>
<dbReference type="EMBL" id="JAQNDL010000001">
    <property type="protein sequence ID" value="MDC0716600.1"/>
    <property type="molecule type" value="Genomic_DNA"/>
</dbReference>
<evidence type="ECO:0000313" key="1">
    <source>
        <dbReference type="EMBL" id="MDC0716600.1"/>
    </source>
</evidence>
<comment type="caution">
    <text evidence="1">The sequence shown here is derived from an EMBL/GenBank/DDBJ whole genome shotgun (WGS) entry which is preliminary data.</text>
</comment>
<evidence type="ECO:0000313" key="2">
    <source>
        <dbReference type="Proteomes" id="UP001221686"/>
    </source>
</evidence>
<reference evidence="1 2" key="1">
    <citation type="submission" date="2022-11" db="EMBL/GenBank/DDBJ databases">
        <title>Minimal conservation of predation-associated metabolite biosynthetic gene clusters underscores biosynthetic potential of Myxococcota including descriptions for ten novel species: Archangium lansinium sp. nov., Myxococcus landrumus sp. nov., Nannocystis bai.</title>
        <authorList>
            <person name="Ahearne A."/>
            <person name="Stevens C."/>
            <person name="Dowd S."/>
        </authorList>
    </citation>
    <scope>NUCLEOTIDE SEQUENCE [LARGE SCALE GENOMIC DNA]</scope>
    <source>
        <strain evidence="1 2">BB15-2</strain>
    </source>
</reference>
<accession>A0ABT5DTY3</accession>
<keyword evidence="2" id="KW-1185">Reference proteome</keyword>
<proteinExistence type="predicted"/>